<dbReference type="OrthoDB" id="2434835at2759"/>
<dbReference type="InterPro" id="IPR006571">
    <property type="entry name" value="TLDc_dom"/>
</dbReference>
<evidence type="ECO:0000313" key="2">
    <source>
        <dbReference type="EMBL" id="CAI2170836.1"/>
    </source>
</evidence>
<organism evidence="2 3">
    <name type="scientific">Funneliformis geosporum</name>
    <dbReference type="NCBI Taxonomy" id="1117311"/>
    <lineage>
        <taxon>Eukaryota</taxon>
        <taxon>Fungi</taxon>
        <taxon>Fungi incertae sedis</taxon>
        <taxon>Mucoromycota</taxon>
        <taxon>Glomeromycotina</taxon>
        <taxon>Glomeromycetes</taxon>
        <taxon>Glomerales</taxon>
        <taxon>Glomeraceae</taxon>
        <taxon>Funneliformis</taxon>
    </lineage>
</organism>
<gene>
    <name evidence="2" type="ORF">FWILDA_LOCUS4778</name>
</gene>
<dbReference type="Pfam" id="PF07534">
    <property type="entry name" value="TLD"/>
    <property type="match status" value="1"/>
</dbReference>
<reference evidence="2" key="1">
    <citation type="submission" date="2022-08" db="EMBL/GenBank/DDBJ databases">
        <authorList>
            <person name="Kallberg Y."/>
            <person name="Tangrot J."/>
            <person name="Rosling A."/>
        </authorList>
    </citation>
    <scope>NUCLEOTIDE SEQUENCE</scope>
    <source>
        <strain evidence="2">Wild A</strain>
    </source>
</reference>
<evidence type="ECO:0000313" key="3">
    <source>
        <dbReference type="Proteomes" id="UP001153678"/>
    </source>
</evidence>
<sequence>MLEAESKYDIGIAVEISQGARDHSCSRDGINTFNNYCYGQAKYLVLVQDQSSKIYGGYSPIGFQPYGGSCQWHNTSDSFIFSCEENKGDIKNMRISRVINPSYAIYENYNQGFDFGNTFSFYGQNVSLQYQGFYDTNVVNSGTSINFVPKEIELFNVVP</sequence>
<accession>A0A9W4SIJ6</accession>
<comment type="caution">
    <text evidence="2">The sequence shown here is derived from an EMBL/GenBank/DDBJ whole genome shotgun (WGS) entry which is preliminary data.</text>
</comment>
<proteinExistence type="predicted"/>
<name>A0A9W4SIJ6_9GLOM</name>
<dbReference type="AlphaFoldDB" id="A0A9W4SIJ6"/>
<feature type="domain" description="TLDc" evidence="1">
    <location>
        <begin position="1"/>
        <end position="158"/>
    </location>
</feature>
<dbReference type="PROSITE" id="PS51886">
    <property type="entry name" value="TLDC"/>
    <property type="match status" value="1"/>
</dbReference>
<evidence type="ECO:0000259" key="1">
    <source>
        <dbReference type="PROSITE" id="PS51886"/>
    </source>
</evidence>
<protein>
    <submittedName>
        <fullName evidence="2">3337_t:CDS:1</fullName>
    </submittedName>
</protein>
<keyword evidence="3" id="KW-1185">Reference proteome</keyword>
<dbReference type="Proteomes" id="UP001153678">
    <property type="component" value="Unassembled WGS sequence"/>
</dbReference>
<dbReference type="EMBL" id="CAMKVN010000748">
    <property type="protein sequence ID" value="CAI2170836.1"/>
    <property type="molecule type" value="Genomic_DNA"/>
</dbReference>